<dbReference type="AlphaFoldDB" id="A0AA86UF09"/>
<reference evidence="2" key="1">
    <citation type="submission" date="2023-06" db="EMBL/GenBank/DDBJ databases">
        <authorList>
            <person name="Kurt Z."/>
        </authorList>
    </citation>
    <scope>NUCLEOTIDE SEQUENCE</scope>
</reference>
<gene>
    <name evidence="2" type="ORF">HINF_LOCUS37021</name>
    <name evidence="3" type="ORF">HINF_LOCUS50005</name>
</gene>
<proteinExistence type="predicted"/>
<evidence type="ECO:0000313" key="4">
    <source>
        <dbReference type="Proteomes" id="UP001642409"/>
    </source>
</evidence>
<dbReference type="EMBL" id="CATOUU010000796">
    <property type="protein sequence ID" value="CAI9949376.1"/>
    <property type="molecule type" value="Genomic_DNA"/>
</dbReference>
<comment type="caution">
    <text evidence="2">The sequence shown here is derived from an EMBL/GenBank/DDBJ whole genome shotgun (WGS) entry which is preliminary data.</text>
</comment>
<dbReference type="EMBL" id="CAXDID020000237">
    <property type="protein sequence ID" value="CAL6062052.1"/>
    <property type="molecule type" value="Genomic_DNA"/>
</dbReference>
<organism evidence="2">
    <name type="scientific">Hexamita inflata</name>
    <dbReference type="NCBI Taxonomy" id="28002"/>
    <lineage>
        <taxon>Eukaryota</taxon>
        <taxon>Metamonada</taxon>
        <taxon>Diplomonadida</taxon>
        <taxon>Hexamitidae</taxon>
        <taxon>Hexamitinae</taxon>
        <taxon>Hexamita</taxon>
    </lineage>
</organism>
<protein>
    <submittedName>
        <fullName evidence="2">Uncharacterized protein</fullName>
    </submittedName>
</protein>
<sequence>MQNAIKLQDQVLRQFKQVKHLVLIKQERIIARTATLDQVTQPNYSNIPDSFDIKEIKQQILKHPIEINGETLLLKQQNENILTLDNPYNDACNVGTLVVLPDIQALVFVGFLKTMQRVDTIQLSLFIVAEMQRLSLFTVELTEQKLVLQKNASYQFNSDGYIIFQNQKLHYLQNPVKYENQKMILFVMLQATSPLLEQNIQVIGNMQSSIIFPVVLVKGCSQKNFKAVTGKAYQQYKVNFVDDDELISAQLTQNFLYFVFEQPINEDQYKLLQKQKSNQAMINRLIICDPKLKPDYEKPLVRVDFGYDFYQFRRFLQKYDLEFQIPLLQFQDLEWSFYGVRILFNRKLEIGDFDDFCVCFMSPRGVVFEEQLPFIQKFSKYNCKVLLVMQNVWEGNIQLVLKKFPLIGFGISLDQNNVFTKALQVSNLKTDSLIFLFDGVEKMNSVYTDAKQLDTFLGIRHKNRELAEKYKQSKYFASTKNLNVQSTDGPIVNYEQFKGNSLLGKALKITDSQNKDLQEKLQLELQKEEEEPPKINITKPKEAPKEPENYPKLVPQDSIAVFNQDLVNQAQVNVQLNKLFNKYAINNKIRVDQFKQLCQFQKLNLDALQLNMEASTELDYEEFALYMGKLNYKGEAEEESEFQPNNAGQMLSFSQKEPEEIRRDATKSFTTDIDEKSLFVQAFNAKMVNNLLNLTLLNQILAENDGQLVSPNFLKTANINPDSINFDQFVTICQMTGARLKNQVKEVKTPR</sequence>
<keyword evidence="4" id="KW-1185">Reference proteome</keyword>
<name>A0AA86UF09_9EUKA</name>
<evidence type="ECO:0000313" key="3">
    <source>
        <dbReference type="EMBL" id="CAL6062052.1"/>
    </source>
</evidence>
<dbReference type="Proteomes" id="UP001642409">
    <property type="component" value="Unassembled WGS sequence"/>
</dbReference>
<evidence type="ECO:0000256" key="1">
    <source>
        <dbReference type="SAM" id="MobiDB-lite"/>
    </source>
</evidence>
<evidence type="ECO:0000313" key="2">
    <source>
        <dbReference type="EMBL" id="CAI9949376.1"/>
    </source>
</evidence>
<feature type="region of interest" description="Disordered" evidence="1">
    <location>
        <begin position="526"/>
        <end position="549"/>
    </location>
</feature>
<accession>A0AA86UF09</accession>
<feature type="compositionally biased region" description="Basic and acidic residues" evidence="1">
    <location>
        <begin position="539"/>
        <end position="549"/>
    </location>
</feature>
<reference evidence="3 4" key="2">
    <citation type="submission" date="2024-07" db="EMBL/GenBank/DDBJ databases">
        <authorList>
            <person name="Akdeniz Z."/>
        </authorList>
    </citation>
    <scope>NUCLEOTIDE SEQUENCE [LARGE SCALE GENOMIC DNA]</scope>
</reference>